<dbReference type="InterPro" id="IPR009604">
    <property type="entry name" value="LsmAD_domain"/>
</dbReference>
<feature type="region of interest" description="Disordered" evidence="1">
    <location>
        <begin position="1"/>
        <end position="53"/>
    </location>
</feature>
<dbReference type="PANTHER" id="PTHR12854:SF7">
    <property type="entry name" value="ATAXIN-2 HOMOLOG"/>
    <property type="match status" value="1"/>
</dbReference>
<proteinExistence type="predicted"/>
<dbReference type="GO" id="GO:0010494">
    <property type="term" value="C:cytoplasmic stress granule"/>
    <property type="evidence" value="ECO:0007669"/>
    <property type="project" value="TreeGrafter"/>
</dbReference>
<sequence>MDARGGGSSLRRMNLQQAVQPRSSANGFSRRRVEKDNSGRMKNKLQPGKSNPSRAIVTSADVVNGSKVGGCENPSRDWLVYLTTCFIGYHVEVQVKNGSVFSGIFHATNADKDFGIVLKMARLTKDVSSRGQKAASDSIRRAPAKTLIIPSHEFVQLVAKDVSVTEDELSSELQGERQGDILLDSYISHSRHVKGERELERWVPDEEIPQRPELENVFDSPWTGLGWDQFKVNEKLFGVKSTFNEELYTTKLERGPQTKELEEVALRIAREIEGEETHDLHLAEERGACAVGDLDIDEETKYSSVYRGVDDSGYEEEDILLTSRDTDTFGDSAMPAFSRSFADVTGGKSGKSFEDGRVSSASSSKADETQPSHYKANRELYRSGSLPSDDSSSAGHSFEDDWRVQENHINEQAGNALVEETSNLEAQTAKLVDLQSSSDAKSGGPGVSSVAPKYSNVSTKADVKTTTGEPSEDKSGKVHAATETTRSRGRSGSSASLTPEGGAATSAPSAPALSPSSSVGSLSSEKSTSNPNAKEFKLNPNAKSFVPSHTSLRPISPVNEGSFYYPTAMPTVPHMHGVPVGMVGPSYVGPQPVLFNPQAAGVQPPQAYFPANGPQYGQQMILGHPRQVMYMPGYPAVKCVFNRKCHTRDENIRHEHDANHILGSTVRCVEITTEEWRIQGAFSRGSRPRFSCSMSAPKLWFYLQETVLLVAAPIMA</sequence>
<feature type="region of interest" description="Disordered" evidence="1">
    <location>
        <begin position="344"/>
        <end position="398"/>
    </location>
</feature>
<evidence type="ECO:0000259" key="2">
    <source>
        <dbReference type="SMART" id="SM01272"/>
    </source>
</evidence>
<reference evidence="3" key="1">
    <citation type="submission" date="2022-04" db="EMBL/GenBank/DDBJ databases">
        <title>Carnegiea gigantea Genome sequencing and assembly v2.</title>
        <authorList>
            <person name="Copetti D."/>
            <person name="Sanderson M.J."/>
            <person name="Burquez A."/>
            <person name="Wojciechowski M.F."/>
        </authorList>
    </citation>
    <scope>NUCLEOTIDE SEQUENCE</scope>
    <source>
        <strain evidence="3">SGP5-SGP5p</strain>
        <tissue evidence="3">Aerial part</tissue>
    </source>
</reference>
<name>A0A9Q1QSE5_9CARY</name>
<comment type="caution">
    <text evidence="3">The sequence shown here is derived from an EMBL/GenBank/DDBJ whole genome shotgun (WGS) entry which is preliminary data.</text>
</comment>
<feature type="compositionally biased region" description="Low complexity" evidence="1">
    <location>
        <begin position="383"/>
        <end position="396"/>
    </location>
</feature>
<dbReference type="Pfam" id="PF06741">
    <property type="entry name" value="LsmAD"/>
    <property type="match status" value="1"/>
</dbReference>
<keyword evidence="4" id="KW-1185">Reference proteome</keyword>
<dbReference type="InterPro" id="IPR045117">
    <property type="entry name" value="ATXN2-like"/>
</dbReference>
<feature type="compositionally biased region" description="Low complexity" evidence="1">
    <location>
        <begin position="490"/>
        <end position="529"/>
    </location>
</feature>
<dbReference type="SMART" id="SM01272">
    <property type="entry name" value="LsmAD"/>
    <property type="match status" value="1"/>
</dbReference>
<feature type="compositionally biased region" description="Basic and acidic residues" evidence="1">
    <location>
        <begin position="365"/>
        <end position="381"/>
    </location>
</feature>
<dbReference type="Pfam" id="PF14438">
    <property type="entry name" value="SM-ATX"/>
    <property type="match status" value="1"/>
</dbReference>
<evidence type="ECO:0000313" key="4">
    <source>
        <dbReference type="Proteomes" id="UP001153076"/>
    </source>
</evidence>
<dbReference type="OrthoDB" id="2275718at2759"/>
<dbReference type="InterPro" id="IPR025852">
    <property type="entry name" value="SM_dom_ATX"/>
</dbReference>
<feature type="domain" description="LsmAD" evidence="2">
    <location>
        <begin position="237"/>
        <end position="308"/>
    </location>
</feature>
<dbReference type="AlphaFoldDB" id="A0A9Q1QSE5"/>
<organism evidence="3 4">
    <name type="scientific">Carnegiea gigantea</name>
    <dbReference type="NCBI Taxonomy" id="171969"/>
    <lineage>
        <taxon>Eukaryota</taxon>
        <taxon>Viridiplantae</taxon>
        <taxon>Streptophyta</taxon>
        <taxon>Embryophyta</taxon>
        <taxon>Tracheophyta</taxon>
        <taxon>Spermatophyta</taxon>
        <taxon>Magnoliopsida</taxon>
        <taxon>eudicotyledons</taxon>
        <taxon>Gunneridae</taxon>
        <taxon>Pentapetalae</taxon>
        <taxon>Caryophyllales</taxon>
        <taxon>Cactineae</taxon>
        <taxon>Cactaceae</taxon>
        <taxon>Cactoideae</taxon>
        <taxon>Echinocereeae</taxon>
        <taxon>Carnegiea</taxon>
    </lineage>
</organism>
<dbReference type="GO" id="GO:0003729">
    <property type="term" value="F:mRNA binding"/>
    <property type="evidence" value="ECO:0007669"/>
    <property type="project" value="TreeGrafter"/>
</dbReference>
<feature type="region of interest" description="Disordered" evidence="1">
    <location>
        <begin position="435"/>
        <end position="550"/>
    </location>
</feature>
<dbReference type="EMBL" id="JAKOGI010000002">
    <property type="protein sequence ID" value="KAJ8452787.1"/>
    <property type="molecule type" value="Genomic_DNA"/>
</dbReference>
<evidence type="ECO:0000256" key="1">
    <source>
        <dbReference type="SAM" id="MobiDB-lite"/>
    </source>
</evidence>
<dbReference type="PANTHER" id="PTHR12854">
    <property type="entry name" value="ATAXIN 2-RELATED"/>
    <property type="match status" value="1"/>
</dbReference>
<evidence type="ECO:0000313" key="3">
    <source>
        <dbReference type="EMBL" id="KAJ8452787.1"/>
    </source>
</evidence>
<accession>A0A9Q1QSE5</accession>
<gene>
    <name evidence="3" type="ORF">Cgig2_014550</name>
</gene>
<protein>
    <recommendedName>
        <fullName evidence="2">LsmAD domain-containing protein</fullName>
    </recommendedName>
</protein>
<dbReference type="Proteomes" id="UP001153076">
    <property type="component" value="Unassembled WGS sequence"/>
</dbReference>
<feature type="compositionally biased region" description="Polar residues" evidence="1">
    <location>
        <begin position="14"/>
        <end position="27"/>
    </location>
</feature>
<feature type="compositionally biased region" description="Polar residues" evidence="1">
    <location>
        <begin position="455"/>
        <end position="469"/>
    </location>
</feature>
<dbReference type="GO" id="GO:0034063">
    <property type="term" value="P:stress granule assembly"/>
    <property type="evidence" value="ECO:0007669"/>
    <property type="project" value="TreeGrafter"/>
</dbReference>